<comment type="similarity">
    <text evidence="2">Belongs to the auxin efflux carrier (TC 2.A.69) family.</text>
</comment>
<keyword evidence="4" id="KW-1003">Cell membrane</keyword>
<keyword evidence="6 8" id="KW-1133">Transmembrane helix</keyword>
<evidence type="ECO:0000256" key="1">
    <source>
        <dbReference type="ARBA" id="ARBA00004651"/>
    </source>
</evidence>
<feature type="transmembrane region" description="Helical" evidence="8">
    <location>
        <begin position="247"/>
        <end position="268"/>
    </location>
</feature>
<reference evidence="9 10" key="1">
    <citation type="submission" date="2013-07" db="EMBL/GenBank/DDBJ databases">
        <title>Draft genome sequence of Pseudoalteromonas luteoviolacea 2ta16.</title>
        <authorList>
            <person name="Allen E.E."/>
            <person name="Azam F."/>
            <person name="Podell S."/>
        </authorList>
    </citation>
    <scope>NUCLEOTIDE SEQUENCE [LARGE SCALE GENOMIC DNA]</scope>
    <source>
        <strain evidence="9 10">2ta16</strain>
    </source>
</reference>
<name>V4HZY4_PSEL2</name>
<evidence type="ECO:0000256" key="2">
    <source>
        <dbReference type="ARBA" id="ARBA00010145"/>
    </source>
</evidence>
<comment type="subcellular location">
    <subcellularLocation>
        <location evidence="1">Cell membrane</location>
        <topology evidence="1">Multi-pass membrane protein</topology>
    </subcellularLocation>
</comment>
<dbReference type="PANTHER" id="PTHR36838:SF1">
    <property type="entry name" value="SLR1864 PROTEIN"/>
    <property type="match status" value="1"/>
</dbReference>
<accession>V4HZY4</accession>
<dbReference type="GO" id="GO:0055085">
    <property type="term" value="P:transmembrane transport"/>
    <property type="evidence" value="ECO:0007669"/>
    <property type="project" value="InterPro"/>
</dbReference>
<dbReference type="Proteomes" id="UP000017820">
    <property type="component" value="Unassembled WGS sequence"/>
</dbReference>
<evidence type="ECO:0000256" key="6">
    <source>
        <dbReference type="ARBA" id="ARBA00022989"/>
    </source>
</evidence>
<evidence type="ECO:0000256" key="4">
    <source>
        <dbReference type="ARBA" id="ARBA00022475"/>
    </source>
</evidence>
<feature type="transmembrane region" description="Helical" evidence="8">
    <location>
        <begin position="68"/>
        <end position="88"/>
    </location>
</feature>
<evidence type="ECO:0000256" key="7">
    <source>
        <dbReference type="ARBA" id="ARBA00023136"/>
    </source>
</evidence>
<feature type="transmembrane region" description="Helical" evidence="8">
    <location>
        <begin position="158"/>
        <end position="178"/>
    </location>
</feature>
<dbReference type="InterPro" id="IPR004776">
    <property type="entry name" value="Mem_transp_PIN-like"/>
</dbReference>
<organism evidence="9 10">
    <name type="scientific">Pseudoalteromonas luteoviolacea (strain 2ta16)</name>
    <dbReference type="NCBI Taxonomy" id="1353533"/>
    <lineage>
        <taxon>Bacteria</taxon>
        <taxon>Pseudomonadati</taxon>
        <taxon>Pseudomonadota</taxon>
        <taxon>Gammaproteobacteria</taxon>
        <taxon>Alteromonadales</taxon>
        <taxon>Pseudoalteromonadaceae</taxon>
        <taxon>Pseudoalteromonas</taxon>
    </lineage>
</organism>
<keyword evidence="3" id="KW-0813">Transport</keyword>
<feature type="transmembrane region" description="Helical" evidence="8">
    <location>
        <begin position="198"/>
        <end position="215"/>
    </location>
</feature>
<dbReference type="EMBL" id="AUSV01000003">
    <property type="protein sequence ID" value="ESP95348.1"/>
    <property type="molecule type" value="Genomic_DNA"/>
</dbReference>
<sequence length="304" mass="32872">MLMTPVEILFPLIFLVLTGFVCGKSGFIATNQLEGLRRFIFYLAIPVFLFLNMYRADLSQVASAEIMLAFYLPVAACYFLTLAAKWLVHREALSDAAMWGLGGTYSNTVLVGLPVIIAALGNDAGAMVFMIITFHSALLFALSFLFSSTAQQSLITTLKPLFINPIVLSISLGLLLNAVEFSIPTLVLSGLDWLAKPAIAGALFVLGVSLVQYSLKQAWQSALLLSLVKLMLLPAIVWGFASMLGLPSVHISVLTLMAASPLGVNAYLVARQQKCAQATLASSVVMSTLLSPLTMSLWLYWLVL</sequence>
<evidence type="ECO:0000256" key="3">
    <source>
        <dbReference type="ARBA" id="ARBA00022448"/>
    </source>
</evidence>
<dbReference type="Gene3D" id="1.20.1530.20">
    <property type="match status" value="1"/>
</dbReference>
<keyword evidence="5 8" id="KW-0812">Transmembrane</keyword>
<dbReference type="GO" id="GO:0005886">
    <property type="term" value="C:plasma membrane"/>
    <property type="evidence" value="ECO:0007669"/>
    <property type="project" value="UniProtKB-SubCell"/>
</dbReference>
<dbReference type="Pfam" id="PF03547">
    <property type="entry name" value="Mem_trans"/>
    <property type="match status" value="1"/>
</dbReference>
<feature type="transmembrane region" description="Helical" evidence="8">
    <location>
        <begin position="6"/>
        <end position="27"/>
    </location>
</feature>
<evidence type="ECO:0000256" key="8">
    <source>
        <dbReference type="SAM" id="Phobius"/>
    </source>
</evidence>
<protein>
    <submittedName>
        <fullName evidence="9">Putative permease</fullName>
    </submittedName>
</protein>
<dbReference type="InterPro" id="IPR038770">
    <property type="entry name" value="Na+/solute_symporter_sf"/>
</dbReference>
<comment type="caution">
    <text evidence="9">The sequence shown here is derived from an EMBL/GenBank/DDBJ whole genome shotgun (WGS) entry which is preliminary data.</text>
</comment>
<dbReference type="AlphaFoldDB" id="V4HZY4"/>
<feature type="transmembrane region" description="Helical" evidence="8">
    <location>
        <begin position="280"/>
        <end position="301"/>
    </location>
</feature>
<evidence type="ECO:0000313" key="10">
    <source>
        <dbReference type="Proteomes" id="UP000017820"/>
    </source>
</evidence>
<feature type="transmembrane region" description="Helical" evidence="8">
    <location>
        <begin position="222"/>
        <end position="241"/>
    </location>
</feature>
<evidence type="ECO:0000313" key="9">
    <source>
        <dbReference type="EMBL" id="ESP95348.1"/>
    </source>
</evidence>
<proteinExistence type="inferred from homology"/>
<keyword evidence="7 8" id="KW-0472">Membrane</keyword>
<evidence type="ECO:0000256" key="5">
    <source>
        <dbReference type="ARBA" id="ARBA00022692"/>
    </source>
</evidence>
<feature type="transmembrane region" description="Helical" evidence="8">
    <location>
        <begin position="100"/>
        <end position="120"/>
    </location>
</feature>
<gene>
    <name evidence="9" type="ORF">PL2TA16_02685</name>
</gene>
<feature type="transmembrane region" description="Helical" evidence="8">
    <location>
        <begin position="126"/>
        <end position="146"/>
    </location>
</feature>
<dbReference type="PANTHER" id="PTHR36838">
    <property type="entry name" value="AUXIN EFFLUX CARRIER FAMILY PROTEIN"/>
    <property type="match status" value="1"/>
</dbReference>
<dbReference type="PATRIC" id="fig|1353533.3.peg.299"/>
<feature type="transmembrane region" description="Helical" evidence="8">
    <location>
        <begin position="39"/>
        <end position="56"/>
    </location>
</feature>